<organism evidence="2 3">
    <name type="scientific">Raoultibacter timonensis</name>
    <dbReference type="NCBI Taxonomy" id="1907662"/>
    <lineage>
        <taxon>Bacteria</taxon>
        <taxon>Bacillati</taxon>
        <taxon>Actinomycetota</taxon>
        <taxon>Coriobacteriia</taxon>
        <taxon>Eggerthellales</taxon>
        <taxon>Eggerthellaceae</taxon>
        <taxon>Raoultibacter</taxon>
    </lineage>
</organism>
<dbReference type="SUPFAM" id="SSF51556">
    <property type="entry name" value="Metallo-dependent hydrolases"/>
    <property type="match status" value="1"/>
</dbReference>
<evidence type="ECO:0000259" key="1">
    <source>
        <dbReference type="Pfam" id="PF01979"/>
    </source>
</evidence>
<accession>A0ABM7WKG9</accession>
<dbReference type="Gene3D" id="2.30.40.10">
    <property type="entry name" value="Urease, subunit C, domain 1"/>
    <property type="match status" value="1"/>
</dbReference>
<evidence type="ECO:0000313" key="3">
    <source>
        <dbReference type="Proteomes" id="UP001320544"/>
    </source>
</evidence>
<dbReference type="PANTHER" id="PTHR43135">
    <property type="entry name" value="ALPHA-D-RIBOSE 1-METHYLPHOSPHONATE 5-TRIPHOSPHATE DIPHOSPHATASE"/>
    <property type="match status" value="1"/>
</dbReference>
<dbReference type="InterPro" id="IPR051781">
    <property type="entry name" value="Metallo-dep_Hydrolase"/>
</dbReference>
<keyword evidence="3" id="KW-1185">Reference proteome</keyword>
<dbReference type="InterPro" id="IPR006680">
    <property type="entry name" value="Amidohydro-rel"/>
</dbReference>
<name>A0ABM7WKG9_9ACTN</name>
<protein>
    <submittedName>
        <fullName evidence="2">Amidohydrolase</fullName>
    </submittedName>
</protein>
<feature type="domain" description="Amidohydrolase-related" evidence="1">
    <location>
        <begin position="52"/>
        <end position="404"/>
    </location>
</feature>
<dbReference type="SUPFAM" id="SSF51338">
    <property type="entry name" value="Composite domain of metallo-dependent hydrolases"/>
    <property type="match status" value="1"/>
</dbReference>
<dbReference type="RefSeq" id="WP_244386009.1">
    <property type="nucleotide sequence ID" value="NZ_AP025564.1"/>
</dbReference>
<dbReference type="PANTHER" id="PTHR43135:SF3">
    <property type="entry name" value="ALPHA-D-RIBOSE 1-METHYLPHOSPHONATE 5-TRIPHOSPHATE DIPHOSPHATASE"/>
    <property type="match status" value="1"/>
</dbReference>
<dbReference type="InterPro" id="IPR032466">
    <property type="entry name" value="Metal_Hydrolase"/>
</dbReference>
<dbReference type="Gene3D" id="3.20.20.140">
    <property type="entry name" value="Metal-dependent hydrolases"/>
    <property type="match status" value="1"/>
</dbReference>
<dbReference type="Pfam" id="PF01979">
    <property type="entry name" value="Amidohydro_1"/>
    <property type="match status" value="1"/>
</dbReference>
<evidence type="ECO:0000313" key="2">
    <source>
        <dbReference type="EMBL" id="BDE96861.1"/>
    </source>
</evidence>
<proteinExistence type="predicted"/>
<dbReference type="InterPro" id="IPR011059">
    <property type="entry name" value="Metal-dep_hydrolase_composite"/>
</dbReference>
<dbReference type="Proteomes" id="UP001320544">
    <property type="component" value="Chromosome"/>
</dbReference>
<dbReference type="EMBL" id="AP025564">
    <property type="protein sequence ID" value="BDE96861.1"/>
    <property type="molecule type" value="Genomic_DNA"/>
</dbReference>
<gene>
    <name evidence="2" type="ORF">CE91St30_21940</name>
</gene>
<sequence>MLAFVGANLIDGTGAAPVVDATVLIQGKAIVAVGCGIEVPEDATVVNLRGKTLLPGFIDAHVHLGGSDALDDRMGNRGRHATGDYAYNVNQLLSWGVTAVRSGGDWTPDILSFRDEAEAGLVRAPHIVASGRFVQACGGHPLSTVYGDDALVMQNACVLIHKEDGAGRIEAAVRRAVGEGVDVVKVFCGDDNKLLYPEDTTVPTMTDEQLRLVVRFAHESGKRVMAHIDDLDDMDRALDAGVDAIEHVCNVCTDPDQEIGDGLLAKLVSRGAYVTPTIVATAEHEEHGFTNGAPPVAPAARRAVAKMVRAGVRIGVGTDAGIPFVAYGRSLHREMRELVQCGMTPLQVLAACTGGNAELLQREDSFGTVAVGKAADLVVLGSDPLESIENTRDVALVLRDGSIVVDKGLLSA</sequence>
<reference evidence="2 3" key="1">
    <citation type="submission" date="2022-01" db="EMBL/GenBank/DDBJ databases">
        <title>Novel bile acid biosynthetic pathways are enriched in the microbiome of centenarians.</title>
        <authorList>
            <person name="Sato Y."/>
            <person name="Atarashi K."/>
            <person name="Plichta R.D."/>
            <person name="Arai Y."/>
            <person name="Sasajima S."/>
            <person name="Kearney M.S."/>
            <person name="Suda W."/>
            <person name="Takeshita K."/>
            <person name="Sasaki T."/>
            <person name="Okamoto S."/>
            <person name="Skelly N.A."/>
            <person name="Okamura Y."/>
            <person name="Vlamakis H."/>
            <person name="Li Y."/>
            <person name="Tanoue T."/>
            <person name="Takei H."/>
            <person name="Nittono H."/>
            <person name="Narushima S."/>
            <person name="Irie J."/>
            <person name="Itoh H."/>
            <person name="Moriya K."/>
            <person name="Sugiura Y."/>
            <person name="Suematsu M."/>
            <person name="Moritoki N."/>
            <person name="Shibata S."/>
            <person name="Littman R.D."/>
            <person name="Fischbach A.M."/>
            <person name="Uwamino Y."/>
            <person name="Inoue T."/>
            <person name="Honda A."/>
            <person name="Hattori M."/>
            <person name="Murai T."/>
            <person name="Xavier J.R."/>
            <person name="Hirose N."/>
            <person name="Honda K."/>
        </authorList>
    </citation>
    <scope>NUCLEOTIDE SEQUENCE [LARGE SCALE GENOMIC DNA]</scope>
    <source>
        <strain evidence="2 3">CE91-St30</strain>
    </source>
</reference>